<keyword evidence="1 10" id="KW-0963">Cytoplasm</keyword>
<dbReference type="PANTHER" id="PTHR32182:SF0">
    <property type="entry name" value="DNA REPLICATION AND REPAIR PROTEIN RECF"/>
    <property type="match status" value="1"/>
</dbReference>
<comment type="function">
    <text evidence="9 10">The RecF protein is involved in DNA metabolism; it is required for DNA replication and normal SOS inducibility. RecF binds preferentially to single-stranded, linear DNA. It also seems to bind ATP.</text>
</comment>
<dbReference type="GO" id="GO:0006260">
    <property type="term" value="P:DNA replication"/>
    <property type="evidence" value="ECO:0007669"/>
    <property type="project" value="UniProtKB-UniRule"/>
</dbReference>
<evidence type="ECO:0000256" key="11">
    <source>
        <dbReference type="SAM" id="MobiDB-lite"/>
    </source>
</evidence>
<evidence type="ECO:0000256" key="4">
    <source>
        <dbReference type="ARBA" id="ARBA00022763"/>
    </source>
</evidence>
<accession>A0A921KAQ5</accession>
<dbReference type="HAMAP" id="MF_00365">
    <property type="entry name" value="RecF"/>
    <property type="match status" value="1"/>
</dbReference>
<dbReference type="InterPro" id="IPR003395">
    <property type="entry name" value="RecF/RecN/SMC_N"/>
</dbReference>
<dbReference type="GO" id="GO:0000731">
    <property type="term" value="P:DNA synthesis involved in DNA repair"/>
    <property type="evidence" value="ECO:0007669"/>
    <property type="project" value="TreeGrafter"/>
</dbReference>
<evidence type="ECO:0000256" key="9">
    <source>
        <dbReference type="ARBA" id="ARBA00025401"/>
    </source>
</evidence>
<keyword evidence="5 10" id="KW-0067">ATP-binding</keyword>
<evidence type="ECO:0000259" key="12">
    <source>
        <dbReference type="Pfam" id="PF02463"/>
    </source>
</evidence>
<evidence type="ECO:0000256" key="8">
    <source>
        <dbReference type="ARBA" id="ARBA00023236"/>
    </source>
</evidence>
<organism evidence="13 14">
    <name type="scientific">Aeriscardovia aeriphila</name>
    <dbReference type="NCBI Taxonomy" id="218139"/>
    <lineage>
        <taxon>Bacteria</taxon>
        <taxon>Bacillati</taxon>
        <taxon>Actinomycetota</taxon>
        <taxon>Actinomycetes</taxon>
        <taxon>Bifidobacteriales</taxon>
        <taxon>Bifidobacteriaceae</taxon>
        <taxon>Aeriscardovia</taxon>
    </lineage>
</organism>
<evidence type="ECO:0000256" key="6">
    <source>
        <dbReference type="ARBA" id="ARBA00023125"/>
    </source>
</evidence>
<dbReference type="NCBIfam" id="TIGR00611">
    <property type="entry name" value="recf"/>
    <property type="match status" value="1"/>
</dbReference>
<feature type="binding site" evidence="10">
    <location>
        <begin position="35"/>
        <end position="42"/>
    </location>
    <ligand>
        <name>ATP</name>
        <dbReference type="ChEBI" id="CHEBI:30616"/>
    </ligand>
</feature>
<evidence type="ECO:0000256" key="1">
    <source>
        <dbReference type="ARBA" id="ARBA00022490"/>
    </source>
</evidence>
<evidence type="ECO:0000256" key="5">
    <source>
        <dbReference type="ARBA" id="ARBA00022840"/>
    </source>
</evidence>
<dbReference type="GO" id="GO:0009432">
    <property type="term" value="P:SOS response"/>
    <property type="evidence" value="ECO:0007669"/>
    <property type="project" value="UniProtKB-UniRule"/>
</dbReference>
<keyword evidence="3 10" id="KW-0547">Nucleotide-binding</keyword>
<comment type="similarity">
    <text evidence="10">Belongs to the RecF family.</text>
</comment>
<proteinExistence type="inferred from homology"/>
<keyword evidence="8 10" id="KW-0742">SOS response</keyword>
<comment type="caution">
    <text evidence="13">The sequence shown here is derived from an EMBL/GenBank/DDBJ whole genome shotgun (WGS) entry which is preliminary data.</text>
</comment>
<keyword evidence="6 10" id="KW-0238">DNA-binding</keyword>
<sequence length="483" mass="52964">MPTDSSHVSRLALDHFRSWESVVLDFAPGVNVLVGRNGIGKTNIVEALEFVAAGSSHRTNSSRTLIARGATHATVRVNLGENLEITSTSEPPTSSRTTTLEATIPTRGAIRSRVNAGPSRYFRDIAGMLKAVVFSPRDQLTVQGDPAARRAFIDQTATMLFADYYDLHQRFQQIGRQRAAVLKQLGKVDDPQMAQLLYPQLETWTSEFINASIALTVRRREVVRRLSGPFSRIARQLSDDPSPSASAALDYQPSFAEVEDVLGSADEAEWPQAPDFQVSADNLEKMRQGIAQHFQRLLAGEQARGISLIGPQRDDMSVTLDGEPARDYASNGEMWTLALALRMAQFECLSTSSKPILILDDVFAQLDEERRLRILRFAREQGQVFITVAARSDIPELHDNSTTRIIDVEKLAQKSQLDEQLAVMAAQLSQQRAAQSDGGQTGKTEDTGDGEARDGEARGSEARGSEARADEAHEADEAGDTGE</sequence>
<evidence type="ECO:0000256" key="10">
    <source>
        <dbReference type="HAMAP-Rule" id="MF_00365"/>
    </source>
</evidence>
<comment type="subcellular location">
    <subcellularLocation>
        <location evidence="10">Cytoplasm</location>
    </subcellularLocation>
</comment>
<dbReference type="Gene3D" id="1.20.1050.90">
    <property type="entry name" value="RecF/RecN/SMC, N-terminal domain"/>
    <property type="match status" value="1"/>
</dbReference>
<dbReference type="EMBL" id="DYWK01000003">
    <property type="protein sequence ID" value="HJF17828.1"/>
    <property type="molecule type" value="Genomic_DNA"/>
</dbReference>
<dbReference type="Gene3D" id="3.40.50.300">
    <property type="entry name" value="P-loop containing nucleotide triphosphate hydrolases"/>
    <property type="match status" value="1"/>
</dbReference>
<dbReference type="InterPro" id="IPR042174">
    <property type="entry name" value="RecF_2"/>
</dbReference>
<evidence type="ECO:0000256" key="7">
    <source>
        <dbReference type="ARBA" id="ARBA00023204"/>
    </source>
</evidence>
<keyword evidence="2 10" id="KW-0235">DNA replication</keyword>
<reference evidence="13" key="1">
    <citation type="journal article" date="2021" name="PeerJ">
        <title>Extensive microbial diversity within the chicken gut microbiome revealed by metagenomics and culture.</title>
        <authorList>
            <person name="Gilroy R."/>
            <person name="Ravi A."/>
            <person name="Getino M."/>
            <person name="Pursley I."/>
            <person name="Horton D.L."/>
            <person name="Alikhan N.F."/>
            <person name="Baker D."/>
            <person name="Gharbi K."/>
            <person name="Hall N."/>
            <person name="Watson M."/>
            <person name="Adriaenssens E.M."/>
            <person name="Foster-Nyarko E."/>
            <person name="Jarju S."/>
            <person name="Secka A."/>
            <person name="Antonio M."/>
            <person name="Oren A."/>
            <person name="Chaudhuri R.R."/>
            <person name="La Ragione R."/>
            <person name="Hildebrand F."/>
            <person name="Pallen M.J."/>
        </authorList>
    </citation>
    <scope>NUCLEOTIDE SEQUENCE</scope>
    <source>
        <strain evidence="13">578</strain>
    </source>
</reference>
<feature type="region of interest" description="Disordered" evidence="11">
    <location>
        <begin position="428"/>
        <end position="483"/>
    </location>
</feature>
<gene>
    <name evidence="10 13" type="primary">recF</name>
    <name evidence="13" type="ORF">K8U78_01455</name>
</gene>
<dbReference type="GO" id="GO:0006302">
    <property type="term" value="P:double-strand break repair"/>
    <property type="evidence" value="ECO:0007669"/>
    <property type="project" value="TreeGrafter"/>
</dbReference>
<dbReference type="GO" id="GO:0003697">
    <property type="term" value="F:single-stranded DNA binding"/>
    <property type="evidence" value="ECO:0007669"/>
    <property type="project" value="UniProtKB-UniRule"/>
</dbReference>
<evidence type="ECO:0000256" key="3">
    <source>
        <dbReference type="ARBA" id="ARBA00022741"/>
    </source>
</evidence>
<reference evidence="13" key="2">
    <citation type="submission" date="2021-09" db="EMBL/GenBank/DDBJ databases">
        <authorList>
            <person name="Gilroy R."/>
        </authorList>
    </citation>
    <scope>NUCLEOTIDE SEQUENCE</scope>
    <source>
        <strain evidence="13">578</strain>
    </source>
</reference>
<keyword evidence="7 10" id="KW-0234">DNA repair</keyword>
<dbReference type="GO" id="GO:0005737">
    <property type="term" value="C:cytoplasm"/>
    <property type="evidence" value="ECO:0007669"/>
    <property type="project" value="UniProtKB-SubCell"/>
</dbReference>
<dbReference type="InterPro" id="IPR001238">
    <property type="entry name" value="DNA-binding_RecF"/>
</dbReference>
<name>A0A921KAQ5_9BIFI</name>
<dbReference type="AlphaFoldDB" id="A0A921KAQ5"/>
<dbReference type="PANTHER" id="PTHR32182">
    <property type="entry name" value="DNA REPLICATION AND REPAIR PROTEIN RECF"/>
    <property type="match status" value="1"/>
</dbReference>
<protein>
    <recommendedName>
        <fullName evidence="10">DNA replication and repair protein RecF</fullName>
    </recommendedName>
</protein>
<evidence type="ECO:0000256" key="2">
    <source>
        <dbReference type="ARBA" id="ARBA00022705"/>
    </source>
</evidence>
<evidence type="ECO:0000313" key="13">
    <source>
        <dbReference type="EMBL" id="HJF17828.1"/>
    </source>
</evidence>
<feature type="domain" description="RecF/RecN/SMC N-terminal" evidence="12">
    <location>
        <begin position="8"/>
        <end position="394"/>
    </location>
</feature>
<dbReference type="Pfam" id="PF02463">
    <property type="entry name" value="SMC_N"/>
    <property type="match status" value="1"/>
</dbReference>
<evidence type="ECO:0000313" key="14">
    <source>
        <dbReference type="Proteomes" id="UP000715651"/>
    </source>
</evidence>
<keyword evidence="4 10" id="KW-0227">DNA damage</keyword>
<dbReference type="Proteomes" id="UP000715651">
    <property type="component" value="Unassembled WGS sequence"/>
</dbReference>
<feature type="compositionally biased region" description="Basic and acidic residues" evidence="11">
    <location>
        <begin position="443"/>
        <end position="476"/>
    </location>
</feature>
<dbReference type="GO" id="GO:0005524">
    <property type="term" value="F:ATP binding"/>
    <property type="evidence" value="ECO:0007669"/>
    <property type="project" value="UniProtKB-UniRule"/>
</dbReference>
<dbReference type="InterPro" id="IPR027417">
    <property type="entry name" value="P-loop_NTPase"/>
</dbReference>
<dbReference type="SUPFAM" id="SSF52540">
    <property type="entry name" value="P-loop containing nucleoside triphosphate hydrolases"/>
    <property type="match status" value="1"/>
</dbReference>